<proteinExistence type="predicted"/>
<evidence type="ECO:0000313" key="1">
    <source>
        <dbReference type="EMBL" id="TWF42220.1"/>
    </source>
</evidence>
<reference evidence="1 2" key="1">
    <citation type="submission" date="2019-06" db="EMBL/GenBank/DDBJ databases">
        <title>Sorghum-associated microbial communities from plants grown in Nebraska, USA.</title>
        <authorList>
            <person name="Schachtman D."/>
        </authorList>
    </citation>
    <scope>NUCLEOTIDE SEQUENCE [LARGE SCALE GENOMIC DNA]</scope>
    <source>
        <strain evidence="1 2">1225</strain>
    </source>
</reference>
<dbReference type="EMBL" id="VIWP01000024">
    <property type="protein sequence ID" value="TWF42220.1"/>
    <property type="molecule type" value="Genomic_DNA"/>
</dbReference>
<accession>A0A561PVU3</accession>
<dbReference type="AlphaFoldDB" id="A0A561PVU3"/>
<protein>
    <submittedName>
        <fullName evidence="1">Uncharacterized protein</fullName>
    </submittedName>
</protein>
<dbReference type="RefSeq" id="WP_246691060.1">
    <property type="nucleotide sequence ID" value="NZ_VIWP01000024.1"/>
</dbReference>
<sequence length="424" mass="47566">MTLTKETQHAGFYRSAMCGGMLLLRRTMTVDPDLAVTKERTPAEHRAELTAWGAKAHKYDHQIFGRKIETKKARHRDLANLGALISFRNRPDGVAEGVPTEDPAPIRTNWTLVPANDNEPLEDGFGNERAVEYEPSLDMVEREITNLQMGYRAEPNILATADNGDRLAAREVHGLPSSDEVEYGWYVDDAGKQHKTIIRIGRLKFSDGKQTERGHKLVMDQVVEADIRMPVGAMLGEREKSSRDKGGELDATGSNAHYRWMVKAKSARRPKMSQKKQRVDITKEKGRQMLADAYANTPVLPEVIKREAGFPYSPTNLRQLFIGGRKGKNGQSGSQAWQDISTEKENRETFSRALDAMLDEHVRVLSEAVGAKSLGELGEKRGYRGRHAIDAGRRLLRAANDNFDEAMKLAEYAAEPEDREVSRK</sequence>
<keyword evidence="2" id="KW-1185">Reference proteome</keyword>
<gene>
    <name evidence="1" type="ORF">FHW37_12425</name>
</gene>
<name>A0A561PVU3_9HYPH</name>
<comment type="caution">
    <text evidence="1">The sequence shown here is derived from an EMBL/GenBank/DDBJ whole genome shotgun (WGS) entry which is preliminary data.</text>
</comment>
<dbReference type="Proteomes" id="UP000320653">
    <property type="component" value="Unassembled WGS sequence"/>
</dbReference>
<evidence type="ECO:0000313" key="2">
    <source>
        <dbReference type="Proteomes" id="UP000320653"/>
    </source>
</evidence>
<organism evidence="1 2">
    <name type="scientific">Neorhizobium alkalisoli</name>
    <dbReference type="NCBI Taxonomy" id="528178"/>
    <lineage>
        <taxon>Bacteria</taxon>
        <taxon>Pseudomonadati</taxon>
        <taxon>Pseudomonadota</taxon>
        <taxon>Alphaproteobacteria</taxon>
        <taxon>Hyphomicrobiales</taxon>
        <taxon>Rhizobiaceae</taxon>
        <taxon>Rhizobium/Agrobacterium group</taxon>
        <taxon>Neorhizobium</taxon>
    </lineage>
</organism>